<dbReference type="Pfam" id="PF02739">
    <property type="entry name" value="5_3_exonuc_N"/>
    <property type="match status" value="1"/>
</dbReference>
<dbReference type="PANTHER" id="PTHR10133:SF27">
    <property type="entry name" value="DNA POLYMERASE NU"/>
    <property type="match status" value="1"/>
</dbReference>
<dbReference type="NCBIfam" id="TIGR00593">
    <property type="entry name" value="pola"/>
    <property type="match status" value="1"/>
</dbReference>
<dbReference type="RefSeq" id="WP_166227588.1">
    <property type="nucleotide sequence ID" value="NZ_CBCSIJ010000019.1"/>
</dbReference>
<dbReference type="PRINTS" id="PR00868">
    <property type="entry name" value="DNAPOLI"/>
</dbReference>
<evidence type="ECO:0000313" key="23">
    <source>
        <dbReference type="Proteomes" id="UP001318301"/>
    </source>
</evidence>
<dbReference type="Gene3D" id="1.10.150.20">
    <property type="entry name" value="5' to 3' exonuclease, C-terminal subdomain"/>
    <property type="match status" value="2"/>
</dbReference>
<dbReference type="InterPro" id="IPR019760">
    <property type="entry name" value="DNA-dir_DNA_pol_A_CS"/>
</dbReference>
<evidence type="ECO:0000256" key="4">
    <source>
        <dbReference type="ARBA" id="ARBA00022679"/>
    </source>
</evidence>
<dbReference type="InterPro" id="IPR043502">
    <property type="entry name" value="DNA/RNA_pol_sf"/>
</dbReference>
<keyword evidence="10 16" id="KW-0269">Exonuclease</keyword>
<keyword evidence="12 16" id="KW-0238">DNA-binding</keyword>
<dbReference type="InterPro" id="IPR002421">
    <property type="entry name" value="5-3_exonuclease"/>
</dbReference>
<evidence type="ECO:0000256" key="11">
    <source>
        <dbReference type="ARBA" id="ARBA00022932"/>
    </source>
</evidence>
<evidence type="ECO:0000256" key="5">
    <source>
        <dbReference type="ARBA" id="ARBA00022695"/>
    </source>
</evidence>
<evidence type="ECO:0000256" key="3">
    <source>
        <dbReference type="ARBA" id="ARBA00020311"/>
    </source>
</evidence>
<dbReference type="SUPFAM" id="SSF53098">
    <property type="entry name" value="Ribonuclease H-like"/>
    <property type="match status" value="1"/>
</dbReference>
<comment type="catalytic activity">
    <reaction evidence="14 16">
        <text>DNA(n) + a 2'-deoxyribonucleoside 5'-triphosphate = DNA(n+1) + diphosphate</text>
        <dbReference type="Rhea" id="RHEA:22508"/>
        <dbReference type="Rhea" id="RHEA-COMP:17339"/>
        <dbReference type="Rhea" id="RHEA-COMP:17340"/>
        <dbReference type="ChEBI" id="CHEBI:33019"/>
        <dbReference type="ChEBI" id="CHEBI:61560"/>
        <dbReference type="ChEBI" id="CHEBI:173112"/>
        <dbReference type="EC" id="2.7.7.7"/>
    </reaction>
</comment>
<reference evidence="22 23" key="1">
    <citation type="submission" date="2019-02" db="EMBL/GenBank/DDBJ databases">
        <title>Genome of a new Bacteroidetes strain.</title>
        <authorList>
            <person name="Pitt A."/>
        </authorList>
    </citation>
    <scope>NUCLEOTIDE SEQUENCE [LARGE SCALE GENOMIC DNA]</scope>
    <source>
        <strain evidence="22 23">50C-KIRBA</strain>
    </source>
</reference>
<proteinExistence type="inferred from homology"/>
<comment type="caution">
    <text evidence="22">The sequence shown here is derived from an EMBL/GenBank/DDBJ whole genome shotgun (WGS) entry which is preliminary data.</text>
</comment>
<evidence type="ECO:0000256" key="15">
    <source>
        <dbReference type="NCBIfam" id="TIGR00593"/>
    </source>
</evidence>
<dbReference type="CDD" id="cd08637">
    <property type="entry name" value="DNA_pol_A_pol_I_C"/>
    <property type="match status" value="1"/>
</dbReference>
<keyword evidence="4 16" id="KW-0808">Transferase</keyword>
<dbReference type="InterPro" id="IPR020045">
    <property type="entry name" value="DNA_polI_H3TH"/>
</dbReference>
<keyword evidence="23" id="KW-1185">Reference proteome</keyword>
<dbReference type="InterPro" id="IPR018320">
    <property type="entry name" value="DNA_polymerase_1"/>
</dbReference>
<gene>
    <name evidence="16 22" type="primary">polA</name>
    <name evidence="22" type="ORF">EWU23_00090</name>
</gene>
<comment type="function">
    <text evidence="16">In addition to polymerase activity, this DNA polymerase exhibits 3'-5' and 5'-3' exonuclease activity.</text>
</comment>
<dbReference type="Gene3D" id="3.40.50.1010">
    <property type="entry name" value="5'-nuclease"/>
    <property type="match status" value="1"/>
</dbReference>
<dbReference type="PROSITE" id="PS00447">
    <property type="entry name" value="DNA_POLYMERASE_A"/>
    <property type="match status" value="1"/>
</dbReference>
<keyword evidence="7" id="KW-0540">Nuclease</keyword>
<dbReference type="SUPFAM" id="SSF56672">
    <property type="entry name" value="DNA/RNA polymerases"/>
    <property type="match status" value="1"/>
</dbReference>
<evidence type="ECO:0000256" key="9">
    <source>
        <dbReference type="ARBA" id="ARBA00022801"/>
    </source>
</evidence>
<dbReference type="Gene3D" id="3.30.70.370">
    <property type="match status" value="1"/>
</dbReference>
<evidence type="ECO:0000256" key="1">
    <source>
        <dbReference type="ARBA" id="ARBA00007705"/>
    </source>
</evidence>
<feature type="chain" id="PRO_5045499864" description="DNA polymerase I" evidence="18">
    <location>
        <begin position="22"/>
        <end position="949"/>
    </location>
</feature>
<dbReference type="GO" id="GO:0003887">
    <property type="term" value="F:DNA-directed DNA polymerase activity"/>
    <property type="evidence" value="ECO:0007669"/>
    <property type="project" value="UniProtKB-EC"/>
</dbReference>
<dbReference type="Gene3D" id="3.30.420.10">
    <property type="entry name" value="Ribonuclease H-like superfamily/Ribonuclease H"/>
    <property type="match status" value="1"/>
</dbReference>
<keyword evidence="9 16" id="KW-0378">Hydrolase</keyword>
<dbReference type="SUPFAM" id="SSF47807">
    <property type="entry name" value="5' to 3' exonuclease, C-terminal subdomain"/>
    <property type="match status" value="1"/>
</dbReference>
<dbReference type="InterPro" id="IPR008918">
    <property type="entry name" value="HhH2"/>
</dbReference>
<dbReference type="InterPro" id="IPR002562">
    <property type="entry name" value="3'-5'_exonuclease_dom"/>
</dbReference>
<dbReference type="InterPro" id="IPR012337">
    <property type="entry name" value="RNaseH-like_sf"/>
</dbReference>
<dbReference type="SMART" id="SM00279">
    <property type="entry name" value="HhH2"/>
    <property type="match status" value="1"/>
</dbReference>
<dbReference type="InterPro" id="IPR029060">
    <property type="entry name" value="PIN-like_dom_sf"/>
</dbReference>
<dbReference type="InterPro" id="IPR036279">
    <property type="entry name" value="5-3_exonuclease_C_sf"/>
</dbReference>
<keyword evidence="11 16" id="KW-0239">DNA-directed DNA polymerase</keyword>
<feature type="domain" description="3'-5' exonuclease" evidence="19">
    <location>
        <begin position="355"/>
        <end position="536"/>
    </location>
</feature>
<evidence type="ECO:0000259" key="20">
    <source>
        <dbReference type="SMART" id="SM00475"/>
    </source>
</evidence>
<dbReference type="InterPro" id="IPR020046">
    <property type="entry name" value="5-3_exonucl_a-hlix_arch_N"/>
</dbReference>
<dbReference type="PANTHER" id="PTHR10133">
    <property type="entry name" value="DNA POLYMERASE I"/>
    <property type="match status" value="1"/>
</dbReference>
<evidence type="ECO:0000256" key="13">
    <source>
        <dbReference type="ARBA" id="ARBA00023204"/>
    </source>
</evidence>
<dbReference type="SMART" id="SM00482">
    <property type="entry name" value="POLAc"/>
    <property type="match status" value="1"/>
</dbReference>
<evidence type="ECO:0000256" key="6">
    <source>
        <dbReference type="ARBA" id="ARBA00022705"/>
    </source>
</evidence>
<accession>A0ABX0ESB1</accession>
<evidence type="ECO:0000256" key="10">
    <source>
        <dbReference type="ARBA" id="ARBA00022839"/>
    </source>
</evidence>
<feature type="region of interest" description="Disordered" evidence="17">
    <location>
        <begin position="292"/>
        <end position="341"/>
    </location>
</feature>
<evidence type="ECO:0000256" key="17">
    <source>
        <dbReference type="SAM" id="MobiDB-lite"/>
    </source>
</evidence>
<dbReference type="InterPro" id="IPR036397">
    <property type="entry name" value="RNaseH_sf"/>
</dbReference>
<evidence type="ECO:0000256" key="8">
    <source>
        <dbReference type="ARBA" id="ARBA00022763"/>
    </source>
</evidence>
<dbReference type="EC" id="2.7.7.7" evidence="2 15"/>
<evidence type="ECO:0000313" key="22">
    <source>
        <dbReference type="EMBL" id="NGZ42868.1"/>
    </source>
</evidence>
<name>A0ABX0ESB1_9BACT</name>
<sequence>MKKLFLFDAMALIYRAHFAFAKTPRISSKGINTSAVFGFTNTILEVIQKEKPDYLGVAFDTSAPTFRHIEYTPYKAQRQVQPEDITIAIPYVKRLVEAMDIPLLIMDGYEADDIIGTIAKKAVKANPDIVVYMMTPDKDYGQLVEERIKMYKPAFMGKGVEILGPEEVCARWNIQHVDQVIDMLGLMGDAVDNIPGIPGVGEKTAQKLIEQFGSLENLLENTDQLKGKLQENLINFKEQGILSKHLARILCEVPLEYEEEKLLYTPPNKALLEPLLDELEFRTLRKRILGEDASAEPATPKAKASPKVAANQMDMFGSPTPAAPAPSSTSEDNSDEEEASTYQSFNTLENTPHQYHLVQGEGAIKGLITYLARQSSFCFDTETTNINAIDAELVGMSFAYRKGEAFYIPFPEDPIACQQQLDLFIDLFANEQIQKIAQNIKYDMSVLANYGIEIKGETYDTMLAHYLIEPEKRHNMDAMSMSYLHYEPMSIEKLIGKKGAKQGNMRDVDLDLVKEYAAEDADITWQIKPHLDQLMATNDKTVQLFKEVEMPLARVLSTVEREGVLLDIPFLKDMSTTLEKDSHEVQKQIFELAGESFNIASPKQLGEVLFEKLRLDPKAKKTKTGQYMTGEEILSKLEGEHKIASLILDFRELQKLKSTYVDALPQLISPKTGRIHTSFMQAVTATGRLSSKDPNLQNIPIRTVRGREIRKAFIPRNEEYQILSADYSQIELRIMAAFSQDESMCEAFNKGLDVHKATAAKVFQVPLEEVSSDMRRKAKTVNFGIIYGVSAFGLAAQIGISRTEAKEIIDQYFIEFPKVKSYMDQSITKARDFGYVETVLGRRRYLKDILSPNMNERGFAERNAINAPIQGSAADMIKVAMIQIQDFLWKENMKSKMILTVHDELVFDAHVDEIGYLRERIDKIMCSALDLGVVIETGIGVGANWLEAH</sequence>
<evidence type="ECO:0000259" key="21">
    <source>
        <dbReference type="SMART" id="SM00482"/>
    </source>
</evidence>
<evidence type="ECO:0000256" key="2">
    <source>
        <dbReference type="ARBA" id="ARBA00012417"/>
    </source>
</evidence>
<evidence type="ECO:0000256" key="18">
    <source>
        <dbReference type="SAM" id="SignalP"/>
    </source>
</evidence>
<dbReference type="Gene3D" id="1.20.1060.10">
    <property type="entry name" value="Taq DNA Polymerase, Chain T, domain 4"/>
    <property type="match status" value="1"/>
</dbReference>
<evidence type="ECO:0000256" key="7">
    <source>
        <dbReference type="ARBA" id="ARBA00022722"/>
    </source>
</evidence>
<evidence type="ECO:0000256" key="12">
    <source>
        <dbReference type="ARBA" id="ARBA00023125"/>
    </source>
</evidence>
<feature type="domain" description="5'-3' exonuclease" evidence="20">
    <location>
        <begin position="2"/>
        <end position="265"/>
    </location>
</feature>
<dbReference type="Pfam" id="PF00476">
    <property type="entry name" value="DNA_pol_A"/>
    <property type="match status" value="1"/>
</dbReference>
<keyword evidence="5 16" id="KW-0548">Nucleotidyltransferase</keyword>
<dbReference type="SMART" id="SM00474">
    <property type="entry name" value="35EXOc"/>
    <property type="match status" value="1"/>
</dbReference>
<evidence type="ECO:0000256" key="14">
    <source>
        <dbReference type="ARBA" id="ARBA00049244"/>
    </source>
</evidence>
<keyword evidence="6 16" id="KW-0235">DNA replication</keyword>
<dbReference type="Pfam" id="PF01367">
    <property type="entry name" value="5_3_exonuc"/>
    <property type="match status" value="1"/>
</dbReference>
<feature type="domain" description="DNA-directed DNA polymerase family A palm" evidence="21">
    <location>
        <begin position="706"/>
        <end position="913"/>
    </location>
</feature>
<dbReference type="InterPro" id="IPR002298">
    <property type="entry name" value="DNA_polymerase_A"/>
</dbReference>
<dbReference type="NCBIfam" id="NF004397">
    <property type="entry name" value="PRK05755.1"/>
    <property type="match status" value="1"/>
</dbReference>
<dbReference type="SUPFAM" id="SSF88723">
    <property type="entry name" value="PIN domain-like"/>
    <property type="match status" value="1"/>
</dbReference>
<keyword evidence="18" id="KW-0732">Signal</keyword>
<organism evidence="22 23">
    <name type="scientific">Aquirufa beregesia</name>
    <dbReference type="NCBI Taxonomy" id="2516556"/>
    <lineage>
        <taxon>Bacteria</taxon>
        <taxon>Pseudomonadati</taxon>
        <taxon>Bacteroidota</taxon>
        <taxon>Cytophagia</taxon>
        <taxon>Cytophagales</taxon>
        <taxon>Flectobacillaceae</taxon>
        <taxon>Aquirufa</taxon>
    </lineage>
</organism>
<protein>
    <recommendedName>
        <fullName evidence="3 15">DNA polymerase I</fullName>
        <ecNumber evidence="2 15">2.7.7.7</ecNumber>
    </recommendedName>
</protein>
<dbReference type="SMART" id="SM00475">
    <property type="entry name" value="53EXOc"/>
    <property type="match status" value="1"/>
</dbReference>
<keyword evidence="13 16" id="KW-0234">DNA repair</keyword>
<dbReference type="EMBL" id="SEWW01000001">
    <property type="protein sequence ID" value="NGZ42868.1"/>
    <property type="molecule type" value="Genomic_DNA"/>
</dbReference>
<dbReference type="CDD" id="cd09898">
    <property type="entry name" value="H3TH_53EXO"/>
    <property type="match status" value="1"/>
</dbReference>
<evidence type="ECO:0000259" key="19">
    <source>
        <dbReference type="SMART" id="SM00474"/>
    </source>
</evidence>
<dbReference type="Pfam" id="PF01612">
    <property type="entry name" value="DNA_pol_A_exo1"/>
    <property type="match status" value="1"/>
</dbReference>
<dbReference type="Proteomes" id="UP001318301">
    <property type="component" value="Unassembled WGS sequence"/>
</dbReference>
<keyword evidence="8 16" id="KW-0227">DNA damage</keyword>
<dbReference type="CDD" id="cd09859">
    <property type="entry name" value="PIN_53EXO"/>
    <property type="match status" value="1"/>
</dbReference>
<comment type="similarity">
    <text evidence="1 16">Belongs to the DNA polymerase type-A family.</text>
</comment>
<dbReference type="CDD" id="cd06139">
    <property type="entry name" value="DNA_polA_I_Ecoli_like_exo"/>
    <property type="match status" value="1"/>
</dbReference>
<evidence type="ECO:0000256" key="16">
    <source>
        <dbReference type="RuleBase" id="RU004460"/>
    </source>
</evidence>
<dbReference type="InterPro" id="IPR001098">
    <property type="entry name" value="DNA-dir_DNA_pol_A_palm_dom"/>
</dbReference>
<feature type="signal peptide" evidence="18">
    <location>
        <begin position="1"/>
        <end position="21"/>
    </location>
</feature>